<keyword evidence="2 3" id="KW-0378">Hydrolase</keyword>
<name>A0A4V2F100_9BACT</name>
<keyword evidence="4" id="KW-1185">Reference proteome</keyword>
<dbReference type="Proteomes" id="UP000293874">
    <property type="component" value="Unassembled WGS sequence"/>
</dbReference>
<dbReference type="Pfam" id="PF13279">
    <property type="entry name" value="4HBT_2"/>
    <property type="match status" value="1"/>
</dbReference>
<dbReference type="RefSeq" id="WP_130542368.1">
    <property type="nucleotide sequence ID" value="NZ_CP042431.1"/>
</dbReference>
<organism evidence="3 4">
    <name type="scientific">Pseudobacter ginsenosidimutans</name>
    <dbReference type="NCBI Taxonomy" id="661488"/>
    <lineage>
        <taxon>Bacteria</taxon>
        <taxon>Pseudomonadati</taxon>
        <taxon>Bacteroidota</taxon>
        <taxon>Chitinophagia</taxon>
        <taxon>Chitinophagales</taxon>
        <taxon>Chitinophagaceae</taxon>
        <taxon>Pseudobacter</taxon>
    </lineage>
</organism>
<dbReference type="AlphaFoldDB" id="A0A4V2F100"/>
<dbReference type="EMBL" id="SGXA01000002">
    <property type="protein sequence ID" value="RZS71901.1"/>
    <property type="molecule type" value="Genomic_DNA"/>
</dbReference>
<evidence type="ECO:0000256" key="1">
    <source>
        <dbReference type="ARBA" id="ARBA00005953"/>
    </source>
</evidence>
<comment type="similarity">
    <text evidence="1">Belongs to the 4-hydroxybenzoyl-CoA thioesterase family.</text>
</comment>
<gene>
    <name evidence="3" type="ORF">EV199_3814</name>
</gene>
<dbReference type="SUPFAM" id="SSF54637">
    <property type="entry name" value="Thioesterase/thiol ester dehydrase-isomerase"/>
    <property type="match status" value="1"/>
</dbReference>
<protein>
    <submittedName>
        <fullName evidence="3">Acyl-CoA thioester hydrolase</fullName>
    </submittedName>
</protein>
<dbReference type="Gene3D" id="3.10.129.10">
    <property type="entry name" value="Hotdog Thioesterase"/>
    <property type="match status" value="1"/>
</dbReference>
<dbReference type="OrthoDB" id="9791529at2"/>
<dbReference type="InterPro" id="IPR029069">
    <property type="entry name" value="HotDog_dom_sf"/>
</dbReference>
<dbReference type="PANTHER" id="PTHR31793:SF27">
    <property type="entry name" value="NOVEL THIOESTERASE SUPERFAMILY DOMAIN AND SAPOSIN A-TYPE DOMAIN CONTAINING PROTEIN (0610012H03RIK)"/>
    <property type="match status" value="1"/>
</dbReference>
<dbReference type="GO" id="GO:0047617">
    <property type="term" value="F:fatty acyl-CoA hydrolase activity"/>
    <property type="evidence" value="ECO:0007669"/>
    <property type="project" value="TreeGrafter"/>
</dbReference>
<proteinExistence type="inferred from homology"/>
<dbReference type="CDD" id="cd00586">
    <property type="entry name" value="4HBT"/>
    <property type="match status" value="1"/>
</dbReference>
<reference evidence="3 4" key="1">
    <citation type="submission" date="2019-02" db="EMBL/GenBank/DDBJ databases">
        <title>Genomic Encyclopedia of Type Strains, Phase IV (KMG-IV): sequencing the most valuable type-strain genomes for metagenomic binning, comparative biology and taxonomic classification.</title>
        <authorList>
            <person name="Goeker M."/>
        </authorList>
    </citation>
    <scope>NUCLEOTIDE SEQUENCE [LARGE SCALE GENOMIC DNA]</scope>
    <source>
        <strain evidence="3 4">DSM 18116</strain>
    </source>
</reference>
<dbReference type="InterPro" id="IPR050563">
    <property type="entry name" value="4-hydroxybenzoyl-CoA_TE"/>
</dbReference>
<comment type="caution">
    <text evidence="3">The sequence shown here is derived from an EMBL/GenBank/DDBJ whole genome shotgun (WGS) entry which is preliminary data.</text>
</comment>
<sequence>MELKSFYIVRFPDCDPLAHLNNSRYLDYFLNAREDHLRENFDLRITDFLQQGMGWVVRQHEIQYLRPAVYNEKICITSQIIKLETSNLVVELKMFDEKEASLKAILWTHFTCIDPKTGKRKDHTPEFIELATRLGIGEVNMEAGITERVKALRSLA</sequence>
<evidence type="ECO:0000256" key="2">
    <source>
        <dbReference type="ARBA" id="ARBA00022801"/>
    </source>
</evidence>
<dbReference type="PANTHER" id="PTHR31793">
    <property type="entry name" value="4-HYDROXYBENZOYL-COA THIOESTERASE FAMILY MEMBER"/>
    <property type="match status" value="1"/>
</dbReference>
<evidence type="ECO:0000313" key="4">
    <source>
        <dbReference type="Proteomes" id="UP000293874"/>
    </source>
</evidence>
<accession>A0A4V2F100</accession>
<evidence type="ECO:0000313" key="3">
    <source>
        <dbReference type="EMBL" id="RZS71901.1"/>
    </source>
</evidence>